<proteinExistence type="predicted"/>
<name>A0A0A9FKG3_ARUDO</name>
<organism evidence="1">
    <name type="scientific">Arundo donax</name>
    <name type="common">Giant reed</name>
    <name type="synonym">Donax arundinaceus</name>
    <dbReference type="NCBI Taxonomy" id="35708"/>
    <lineage>
        <taxon>Eukaryota</taxon>
        <taxon>Viridiplantae</taxon>
        <taxon>Streptophyta</taxon>
        <taxon>Embryophyta</taxon>
        <taxon>Tracheophyta</taxon>
        <taxon>Spermatophyta</taxon>
        <taxon>Magnoliopsida</taxon>
        <taxon>Liliopsida</taxon>
        <taxon>Poales</taxon>
        <taxon>Poaceae</taxon>
        <taxon>PACMAD clade</taxon>
        <taxon>Arundinoideae</taxon>
        <taxon>Arundineae</taxon>
        <taxon>Arundo</taxon>
    </lineage>
</organism>
<sequence length="52" mass="5783">MTMLRLSLILTPTYMDLPLPHRRPEVEEGTVLATPALLSVDLTPCPPTRLLV</sequence>
<dbReference type="EMBL" id="GBRH01189133">
    <property type="protein sequence ID" value="JAE08763.1"/>
    <property type="molecule type" value="Transcribed_RNA"/>
</dbReference>
<evidence type="ECO:0000313" key="1">
    <source>
        <dbReference type="EMBL" id="JAE08763.1"/>
    </source>
</evidence>
<reference evidence="1" key="2">
    <citation type="journal article" date="2015" name="Data Brief">
        <title>Shoot transcriptome of the giant reed, Arundo donax.</title>
        <authorList>
            <person name="Barrero R.A."/>
            <person name="Guerrero F.D."/>
            <person name="Moolhuijzen P."/>
            <person name="Goolsby J.A."/>
            <person name="Tidwell J."/>
            <person name="Bellgard S.E."/>
            <person name="Bellgard M.I."/>
        </authorList>
    </citation>
    <scope>NUCLEOTIDE SEQUENCE</scope>
    <source>
        <tissue evidence="1">Shoot tissue taken approximately 20 cm above the soil surface</tissue>
    </source>
</reference>
<protein>
    <submittedName>
        <fullName evidence="1">Uncharacterized protein</fullName>
    </submittedName>
</protein>
<reference evidence="1" key="1">
    <citation type="submission" date="2014-09" db="EMBL/GenBank/DDBJ databases">
        <authorList>
            <person name="Magalhaes I.L.F."/>
            <person name="Oliveira U."/>
            <person name="Santos F.R."/>
            <person name="Vidigal T.H.D.A."/>
            <person name="Brescovit A.D."/>
            <person name="Santos A.J."/>
        </authorList>
    </citation>
    <scope>NUCLEOTIDE SEQUENCE</scope>
    <source>
        <tissue evidence="1">Shoot tissue taken approximately 20 cm above the soil surface</tissue>
    </source>
</reference>
<accession>A0A0A9FKG3</accession>
<dbReference type="AlphaFoldDB" id="A0A0A9FKG3"/>